<dbReference type="InterPro" id="IPR036465">
    <property type="entry name" value="vWFA_dom_sf"/>
</dbReference>
<evidence type="ECO:0000313" key="3">
    <source>
        <dbReference type="Proteomes" id="UP000078302"/>
    </source>
</evidence>
<comment type="caution">
    <text evidence="2">The sequence shown here is derived from an EMBL/GenBank/DDBJ whole genome shotgun (WGS) entry which is preliminary data.</text>
</comment>
<dbReference type="AlphaFoldDB" id="A0A179B6Y0"/>
<name>A0A179B6Y0_ACIFR</name>
<evidence type="ECO:0000313" key="2">
    <source>
        <dbReference type="EMBL" id="OAP87180.1"/>
    </source>
</evidence>
<organism evidence="2 3">
    <name type="scientific">Acidithiobacillus ferrooxidans</name>
    <name type="common">Thiobacillus ferrooxidans</name>
    <dbReference type="NCBI Taxonomy" id="920"/>
    <lineage>
        <taxon>Bacteria</taxon>
        <taxon>Pseudomonadati</taxon>
        <taxon>Pseudomonadota</taxon>
        <taxon>Acidithiobacillia</taxon>
        <taxon>Acidithiobacillales</taxon>
        <taxon>Acidithiobacillaceae</taxon>
        <taxon>Acidithiobacillus</taxon>
    </lineage>
</organism>
<protein>
    <recommendedName>
        <fullName evidence="4">VWFA domain-containing protein</fullName>
    </recommendedName>
</protein>
<dbReference type="Gene3D" id="3.40.50.410">
    <property type="entry name" value="von Willebrand factor, type A domain"/>
    <property type="match status" value="1"/>
</dbReference>
<dbReference type="EMBL" id="LVXZ01000295">
    <property type="protein sequence ID" value="OAP87180.1"/>
    <property type="molecule type" value="Genomic_DNA"/>
</dbReference>
<dbReference type="RefSeq" id="WP_064220429.1">
    <property type="nucleotide sequence ID" value="NZ_LVXZ01000295.1"/>
</dbReference>
<evidence type="ECO:0008006" key="4">
    <source>
        <dbReference type="Google" id="ProtNLM"/>
    </source>
</evidence>
<reference evidence="2 3" key="1">
    <citation type="submission" date="2016-04" db="EMBL/GenBank/DDBJ databases">
        <title>Acidithiobacillus ferrooxidans genome sequencing and assembly.</title>
        <authorList>
            <person name="Zhou Z."/>
        </authorList>
    </citation>
    <scope>NUCLEOTIDE SEQUENCE [LARGE SCALE GENOMIC DNA]</scope>
    <source>
        <strain evidence="2 3">BY0502</strain>
    </source>
</reference>
<accession>A0A179B6Y0</accession>
<feature type="region of interest" description="Disordered" evidence="1">
    <location>
        <begin position="232"/>
        <end position="265"/>
    </location>
</feature>
<dbReference type="Proteomes" id="UP000078302">
    <property type="component" value="Unassembled WGS sequence"/>
</dbReference>
<gene>
    <name evidence="2" type="ORF">A4H96_15650</name>
</gene>
<evidence type="ECO:0000256" key="1">
    <source>
        <dbReference type="SAM" id="MobiDB-lite"/>
    </source>
</evidence>
<keyword evidence="3" id="KW-1185">Reference proteome</keyword>
<feature type="compositionally biased region" description="Basic and acidic residues" evidence="1">
    <location>
        <begin position="232"/>
        <end position="241"/>
    </location>
</feature>
<dbReference type="SUPFAM" id="SSF53300">
    <property type="entry name" value="vWA-like"/>
    <property type="match status" value="1"/>
</dbReference>
<dbReference type="OrthoDB" id="5429046at2"/>
<proteinExistence type="predicted"/>
<sequence>MKALRILAAALGRSIGGVSVTVDPSADTAYTDGRRVVLPLLPDVGGEDLEDLLLGLTAHEAFHIRFTFGGKTAEPPAGVIVTPFIKRLQNGLEDPRIEALGMKQYRGIHKYLHKLIEYGIRQGWFSDAPKCREHPGNLVLFGLLYQFRAHFLGQHALDTAAKNWGDAVIKQFGGELWAQIVSIGEAAVRASSVDAPDGPWLAAQKISDLLGDATKNYPNKKQGKAAKKAMEAQEGELRQTDVSDMAGGSLAAEGKNGSWQMTPTPTRQQVADIPDDVKLEAGRLYRKIAGPLESKLWARSQEETYAARTGTCGVVTTALHRLGTSGSVFARRIEGDSRSIAVKLLIDKSGSMDCINSGSESRHFVAAAGALALTRTFAGLGIEYSVSWFNGKFTQGRPFSSAPLKANEGWSCFCSGGTYMEGGMTHAGLELQSHQADRKLLIVLTDGSVAEESVAAIDDALMRQGIEVRYVLIGKLDGFDFAKGRVGSSDDVGKSMIEAFSGFAI</sequence>